<reference evidence="2 3" key="1">
    <citation type="journal article" date="2018" name="Front. Plant Sci.">
        <title>Red Clover (Trifolium pratense) and Zigzag Clover (T. medium) - A Picture of Genomic Similarities and Differences.</title>
        <authorList>
            <person name="Dluhosova J."/>
            <person name="Istvanek J."/>
            <person name="Nedelnik J."/>
            <person name="Repkova J."/>
        </authorList>
    </citation>
    <scope>NUCLEOTIDE SEQUENCE [LARGE SCALE GENOMIC DNA]</scope>
    <source>
        <strain evidence="3">cv. 10/8</strain>
        <tissue evidence="2">Leaf</tissue>
    </source>
</reference>
<feature type="non-terminal residue" evidence="2">
    <location>
        <position position="1"/>
    </location>
</feature>
<dbReference type="EMBL" id="LXQA010190165">
    <property type="protein sequence ID" value="MCI31794.1"/>
    <property type="molecule type" value="Genomic_DNA"/>
</dbReference>
<keyword evidence="1" id="KW-0472">Membrane</keyword>
<organism evidence="2 3">
    <name type="scientific">Trifolium medium</name>
    <dbReference type="NCBI Taxonomy" id="97028"/>
    <lineage>
        <taxon>Eukaryota</taxon>
        <taxon>Viridiplantae</taxon>
        <taxon>Streptophyta</taxon>
        <taxon>Embryophyta</taxon>
        <taxon>Tracheophyta</taxon>
        <taxon>Spermatophyta</taxon>
        <taxon>Magnoliopsida</taxon>
        <taxon>eudicotyledons</taxon>
        <taxon>Gunneridae</taxon>
        <taxon>Pentapetalae</taxon>
        <taxon>rosids</taxon>
        <taxon>fabids</taxon>
        <taxon>Fabales</taxon>
        <taxon>Fabaceae</taxon>
        <taxon>Papilionoideae</taxon>
        <taxon>50 kb inversion clade</taxon>
        <taxon>NPAAA clade</taxon>
        <taxon>Hologalegina</taxon>
        <taxon>IRL clade</taxon>
        <taxon>Trifolieae</taxon>
        <taxon>Trifolium</taxon>
    </lineage>
</organism>
<feature type="transmembrane region" description="Helical" evidence="1">
    <location>
        <begin position="22"/>
        <end position="42"/>
    </location>
</feature>
<evidence type="ECO:0000256" key="1">
    <source>
        <dbReference type="SAM" id="Phobius"/>
    </source>
</evidence>
<evidence type="ECO:0000313" key="3">
    <source>
        <dbReference type="Proteomes" id="UP000265520"/>
    </source>
</evidence>
<keyword evidence="3" id="KW-1185">Reference proteome</keyword>
<keyword evidence="1" id="KW-0812">Transmembrane</keyword>
<proteinExistence type="predicted"/>
<accession>A0A392R6S8</accession>
<comment type="caution">
    <text evidence="2">The sequence shown here is derived from an EMBL/GenBank/DDBJ whole genome shotgun (WGS) entry which is preliminary data.</text>
</comment>
<evidence type="ECO:0000313" key="2">
    <source>
        <dbReference type="EMBL" id="MCI31794.1"/>
    </source>
</evidence>
<keyword evidence="1" id="KW-1133">Transmembrane helix</keyword>
<dbReference type="Proteomes" id="UP000265520">
    <property type="component" value="Unassembled WGS sequence"/>
</dbReference>
<dbReference type="AlphaFoldDB" id="A0A392R6S8"/>
<protein>
    <submittedName>
        <fullName evidence="2">Uncharacterized protein</fullName>
    </submittedName>
</protein>
<name>A0A392R6S8_9FABA</name>
<sequence length="56" mass="6217">QVKCIQVTMSSIYDEKRQVRHLGVLTLLAYGASSISMGLAVVTRWTRQLVRCPVPG</sequence>